<dbReference type="RefSeq" id="XP_008612408.1">
    <property type="nucleotide sequence ID" value="XM_008614186.1"/>
</dbReference>
<dbReference type="OrthoDB" id="10413763at2759"/>
<evidence type="ECO:0000313" key="2">
    <source>
        <dbReference type="EMBL" id="EQC34096.1"/>
    </source>
</evidence>
<accession>T0QH75</accession>
<proteinExistence type="predicted"/>
<dbReference type="Proteomes" id="UP000030762">
    <property type="component" value="Unassembled WGS sequence"/>
</dbReference>
<protein>
    <submittedName>
        <fullName evidence="2">Uncharacterized protein</fullName>
    </submittedName>
</protein>
<organism evidence="2 3">
    <name type="scientific">Saprolegnia diclina (strain VS20)</name>
    <dbReference type="NCBI Taxonomy" id="1156394"/>
    <lineage>
        <taxon>Eukaryota</taxon>
        <taxon>Sar</taxon>
        <taxon>Stramenopiles</taxon>
        <taxon>Oomycota</taxon>
        <taxon>Saprolegniomycetes</taxon>
        <taxon>Saprolegniales</taxon>
        <taxon>Saprolegniaceae</taxon>
        <taxon>Saprolegnia</taxon>
    </lineage>
</organism>
<dbReference type="GeneID" id="19949032"/>
<dbReference type="EMBL" id="JH767156">
    <property type="protein sequence ID" value="EQC34096.1"/>
    <property type="molecule type" value="Genomic_DNA"/>
</dbReference>
<reference evidence="2 3" key="1">
    <citation type="submission" date="2012-04" db="EMBL/GenBank/DDBJ databases">
        <title>The Genome Sequence of Saprolegnia declina VS20.</title>
        <authorList>
            <consortium name="The Broad Institute Genome Sequencing Platform"/>
            <person name="Russ C."/>
            <person name="Nusbaum C."/>
            <person name="Tyler B."/>
            <person name="van West P."/>
            <person name="Dieguez-Uribeondo J."/>
            <person name="de Bruijn I."/>
            <person name="Tripathy S."/>
            <person name="Jiang R."/>
            <person name="Young S.K."/>
            <person name="Zeng Q."/>
            <person name="Gargeya S."/>
            <person name="Fitzgerald M."/>
            <person name="Haas B."/>
            <person name="Abouelleil A."/>
            <person name="Alvarado L."/>
            <person name="Arachchi H.M."/>
            <person name="Berlin A."/>
            <person name="Chapman S.B."/>
            <person name="Goldberg J."/>
            <person name="Griggs A."/>
            <person name="Gujja S."/>
            <person name="Hansen M."/>
            <person name="Howarth C."/>
            <person name="Imamovic A."/>
            <person name="Larimer J."/>
            <person name="McCowen C."/>
            <person name="Montmayeur A."/>
            <person name="Murphy C."/>
            <person name="Neiman D."/>
            <person name="Pearson M."/>
            <person name="Priest M."/>
            <person name="Roberts A."/>
            <person name="Saif S."/>
            <person name="Shea T."/>
            <person name="Sisk P."/>
            <person name="Sykes S."/>
            <person name="Wortman J."/>
            <person name="Nusbaum C."/>
            <person name="Birren B."/>
        </authorList>
    </citation>
    <scope>NUCLEOTIDE SEQUENCE [LARGE SCALE GENOMIC DNA]</scope>
    <source>
        <strain evidence="2 3">VS20</strain>
    </source>
</reference>
<sequence length="233" mass="25557">MAAEFDLLAAWGIAIPSPRSSSSMATSKEGYRIIRPTLRPPLPSSVWRDVEAVAPTPHVPPATRHCARLRRTGLCKRPDSMKDIVEQAIVCQNTYDTEPETTTIRDSLRVVRDRTLHKATTTTTLAERLVIEDPECALKRRVRMQPPWPKAYLHAYLSGSAAVPAEPRGPRSTVSATPPAPLGRPRSLEAVASSSSSVCSQSHETTTPLASRVAKTKEMLKVSRMLAKERLAC</sequence>
<keyword evidence="3" id="KW-1185">Reference proteome</keyword>
<feature type="region of interest" description="Disordered" evidence="1">
    <location>
        <begin position="163"/>
        <end position="184"/>
    </location>
</feature>
<evidence type="ECO:0000256" key="1">
    <source>
        <dbReference type="SAM" id="MobiDB-lite"/>
    </source>
</evidence>
<dbReference type="AlphaFoldDB" id="T0QH75"/>
<dbReference type="OMA" id="WPKAYLH"/>
<evidence type="ECO:0000313" key="3">
    <source>
        <dbReference type="Proteomes" id="UP000030762"/>
    </source>
</evidence>
<gene>
    <name evidence="2" type="ORF">SDRG_08305</name>
</gene>
<dbReference type="InParanoid" id="T0QH75"/>
<dbReference type="VEuPathDB" id="FungiDB:SDRG_08305"/>
<name>T0QH75_SAPDV</name>